<accession>T0JYG5</accession>
<organism evidence="2 3">
    <name type="scientific">Colletotrichum gloeosporioides (strain Cg-14)</name>
    <name type="common">Anthracnose fungus</name>
    <name type="synonym">Glomerella cingulata</name>
    <dbReference type="NCBI Taxonomy" id="1237896"/>
    <lineage>
        <taxon>Eukaryota</taxon>
        <taxon>Fungi</taxon>
        <taxon>Dikarya</taxon>
        <taxon>Ascomycota</taxon>
        <taxon>Pezizomycotina</taxon>
        <taxon>Sordariomycetes</taxon>
        <taxon>Hypocreomycetidae</taxon>
        <taxon>Glomerellales</taxon>
        <taxon>Glomerellaceae</taxon>
        <taxon>Colletotrichum</taxon>
        <taxon>Colletotrichum gloeosporioides species complex</taxon>
    </lineage>
</organism>
<dbReference type="OrthoDB" id="248320at2759"/>
<proteinExistence type="predicted"/>
<evidence type="ECO:0000313" key="3">
    <source>
        <dbReference type="Proteomes" id="UP000015530"/>
    </source>
</evidence>
<evidence type="ECO:0000256" key="1">
    <source>
        <dbReference type="SAM" id="MobiDB-lite"/>
    </source>
</evidence>
<dbReference type="EMBL" id="AMYD01002652">
    <property type="protein sequence ID" value="EQB48302.1"/>
    <property type="molecule type" value="Genomic_DNA"/>
</dbReference>
<reference evidence="3" key="1">
    <citation type="journal article" date="2013" name="Mol. Plant Microbe Interact.">
        <title>Global aspects of pacC regulation of pathogenicity genes in Colletotrichum gloeosporioides as revealed by transcriptome analysis.</title>
        <authorList>
            <person name="Alkan N."/>
            <person name="Meng X."/>
            <person name="Friedlander G."/>
            <person name="Reuveni E."/>
            <person name="Sukno S."/>
            <person name="Sherman A."/>
            <person name="Thon M."/>
            <person name="Fluhr R."/>
            <person name="Prusky D."/>
        </authorList>
    </citation>
    <scope>NUCLEOTIDE SEQUENCE [LARGE SCALE GENOMIC DNA]</scope>
    <source>
        <strain evidence="3">Cg-14</strain>
    </source>
</reference>
<dbReference type="eggNOG" id="KOG3630">
    <property type="taxonomic scope" value="Eukaryota"/>
</dbReference>
<protein>
    <submittedName>
        <fullName evidence="2">Uncharacterized protein</fullName>
    </submittedName>
</protein>
<gene>
    <name evidence="2" type="ORF">CGLO_12473</name>
</gene>
<evidence type="ECO:0000313" key="2">
    <source>
        <dbReference type="EMBL" id="EQB48302.1"/>
    </source>
</evidence>
<dbReference type="STRING" id="1237896.T0JYG5"/>
<feature type="region of interest" description="Disordered" evidence="1">
    <location>
        <begin position="31"/>
        <end position="50"/>
    </location>
</feature>
<dbReference type="HOGENOM" id="CLU_1927437_0_0_1"/>
<sequence>MRTINKMTSMVEKRSGDIDVLENQMRKLRFSSVNSREGSPMATPQRNSRSLIFSPERMATASPGTLRNSLVSSVASYGVRGTPPRKKLSGFSQDEKSELMAKRAKRQAVLNKLKANVERAGVSVWTLEDAE</sequence>
<comment type="caution">
    <text evidence="2">The sequence shown here is derived from an EMBL/GenBank/DDBJ whole genome shotgun (WGS) entry which is preliminary data.</text>
</comment>
<name>T0JYG5_COLGC</name>
<dbReference type="Proteomes" id="UP000015530">
    <property type="component" value="Unassembled WGS sequence"/>
</dbReference>
<dbReference type="AlphaFoldDB" id="T0JYG5"/>